<organism evidence="1 2">
    <name type="scientific">Bergeyella cardium</name>
    <dbReference type="NCBI Taxonomy" id="1585976"/>
    <lineage>
        <taxon>Bacteria</taxon>
        <taxon>Pseudomonadati</taxon>
        <taxon>Bacteroidota</taxon>
        <taxon>Flavobacteriia</taxon>
        <taxon>Flavobacteriales</taxon>
        <taxon>Weeksellaceae</taxon>
        <taxon>Bergeyella</taxon>
    </lineage>
</organism>
<dbReference type="EMBL" id="CP029149">
    <property type="protein sequence ID" value="QHN64842.1"/>
    <property type="molecule type" value="Genomic_DNA"/>
</dbReference>
<dbReference type="RefSeq" id="WP_160223875.1">
    <property type="nucleotide sequence ID" value="NZ_CP029149.1"/>
</dbReference>
<evidence type="ECO:0000313" key="2">
    <source>
        <dbReference type="Proteomes" id="UP000464318"/>
    </source>
</evidence>
<dbReference type="AlphaFoldDB" id="A0A6P1QRX0"/>
<gene>
    <name evidence="1" type="ORF">DBX24_02510</name>
</gene>
<dbReference type="OrthoDB" id="1095019at2"/>
<evidence type="ECO:0000313" key="1">
    <source>
        <dbReference type="EMBL" id="QHN64842.1"/>
    </source>
</evidence>
<dbReference type="KEGG" id="bcad:DBX24_02510"/>
<name>A0A6P1QRX0_9FLAO</name>
<keyword evidence="2" id="KW-1185">Reference proteome</keyword>
<proteinExistence type="predicted"/>
<sequence length="110" mass="12286">MKDFAIQYKPASNGDFDLNIEVRRNSESKIISGLLLGPTLEQNIACLLIAESGDYKGNPDLGVGLRSALLGDDLLGYRHSIKEQFAKDGINIKHLNLYNLQKFEIDAEYE</sequence>
<dbReference type="Proteomes" id="UP000464318">
    <property type="component" value="Chromosome"/>
</dbReference>
<protein>
    <submittedName>
        <fullName evidence="1">Uncharacterized protein</fullName>
    </submittedName>
</protein>
<reference evidence="1 2" key="1">
    <citation type="submission" date="2018-04" db="EMBL/GenBank/DDBJ databases">
        <title>Characteristic and Complete Genome Sequencing of A Novel Member of Infective Endocarditis Causative Bacteria: Bergeyella cardium QL-PH.</title>
        <authorList>
            <person name="Pan H."/>
            <person name="Sun E."/>
            <person name="Zhang Y."/>
        </authorList>
    </citation>
    <scope>NUCLEOTIDE SEQUENCE [LARGE SCALE GENOMIC DNA]</scope>
    <source>
        <strain evidence="1 2">HPQL</strain>
    </source>
</reference>
<accession>A0A6P1QRX0</accession>